<evidence type="ECO:0000313" key="2">
    <source>
        <dbReference type="Proteomes" id="UP000054721"/>
    </source>
</evidence>
<dbReference type="Proteomes" id="UP000054721">
    <property type="component" value="Unassembled WGS sequence"/>
</dbReference>
<gene>
    <name evidence="1" type="ORF">T02_14450</name>
</gene>
<sequence>MVRPVAAILYNPVPVSALVKSCTSNSITEGQDP</sequence>
<name>A0A0V1JXP6_9BILA</name>
<protein>
    <submittedName>
        <fullName evidence="1">Uncharacterized protein</fullName>
    </submittedName>
</protein>
<reference evidence="1 2" key="1">
    <citation type="submission" date="2015-05" db="EMBL/GenBank/DDBJ databases">
        <title>Evolution of Trichinella species and genotypes.</title>
        <authorList>
            <person name="Korhonen P.K."/>
            <person name="Edoardo P."/>
            <person name="Giuseppe L.R."/>
            <person name="Gasser R.B."/>
        </authorList>
    </citation>
    <scope>NUCLEOTIDE SEQUENCE [LARGE SCALE GENOMIC DNA]</scope>
    <source>
        <strain evidence="1">ISS10</strain>
    </source>
</reference>
<organism evidence="1 2">
    <name type="scientific">Trichinella nativa</name>
    <dbReference type="NCBI Taxonomy" id="6335"/>
    <lineage>
        <taxon>Eukaryota</taxon>
        <taxon>Metazoa</taxon>
        <taxon>Ecdysozoa</taxon>
        <taxon>Nematoda</taxon>
        <taxon>Enoplea</taxon>
        <taxon>Dorylaimia</taxon>
        <taxon>Trichinellida</taxon>
        <taxon>Trichinellidae</taxon>
        <taxon>Trichinella</taxon>
    </lineage>
</organism>
<evidence type="ECO:0000313" key="1">
    <source>
        <dbReference type="EMBL" id="KRZ39751.1"/>
    </source>
</evidence>
<keyword evidence="2" id="KW-1185">Reference proteome</keyword>
<accession>A0A0V1JXP6</accession>
<dbReference type="AlphaFoldDB" id="A0A0V1JXP6"/>
<proteinExistence type="predicted"/>
<dbReference type="EMBL" id="JYDW01003730">
    <property type="protein sequence ID" value="KRZ39751.1"/>
    <property type="molecule type" value="Genomic_DNA"/>
</dbReference>
<comment type="caution">
    <text evidence="1">The sequence shown here is derived from an EMBL/GenBank/DDBJ whole genome shotgun (WGS) entry which is preliminary data.</text>
</comment>